<evidence type="ECO:0000313" key="3">
    <source>
        <dbReference type="Proteomes" id="UP000076580"/>
    </source>
</evidence>
<dbReference type="Proteomes" id="UP000076580">
    <property type="component" value="Chromosome 03"/>
</dbReference>
<feature type="region of interest" description="Disordered" evidence="1">
    <location>
        <begin position="96"/>
        <end position="128"/>
    </location>
</feature>
<dbReference type="InParanoid" id="A0A151GE22"/>
<dbReference type="EMBL" id="LAYC01000003">
    <property type="protein sequence ID" value="KYK55336.1"/>
    <property type="molecule type" value="Genomic_DNA"/>
</dbReference>
<evidence type="ECO:0000256" key="1">
    <source>
        <dbReference type="SAM" id="MobiDB-lite"/>
    </source>
</evidence>
<reference evidence="2 3" key="1">
    <citation type="journal article" date="2016" name="Sci. Rep.">
        <title>Insights into Adaptations to a Near-Obligate Nematode Endoparasitic Lifestyle from the Finished Genome of Drechmeria coniospora.</title>
        <authorList>
            <person name="Zhang L."/>
            <person name="Zhou Z."/>
            <person name="Guo Q."/>
            <person name="Fokkens L."/>
            <person name="Miskei M."/>
            <person name="Pocsi I."/>
            <person name="Zhang W."/>
            <person name="Chen M."/>
            <person name="Wang L."/>
            <person name="Sun Y."/>
            <person name="Donzelli B.G."/>
            <person name="Gibson D.M."/>
            <person name="Nelson D.R."/>
            <person name="Luo J.G."/>
            <person name="Rep M."/>
            <person name="Liu H."/>
            <person name="Yang S."/>
            <person name="Wang J."/>
            <person name="Krasnoff S.B."/>
            <person name="Xu Y."/>
            <person name="Molnar I."/>
            <person name="Lin M."/>
        </authorList>
    </citation>
    <scope>NUCLEOTIDE SEQUENCE [LARGE SCALE GENOMIC DNA]</scope>
    <source>
        <strain evidence="2 3">ARSEF 6962</strain>
    </source>
</reference>
<keyword evidence="3" id="KW-1185">Reference proteome</keyword>
<sequence length="128" mass="13636">MNDDDDDDYDEDHGGGGGNGGDGVGGGDGDGGGGGDARRPNIPCHCALVARTDRKPSTDATARQSQQPCSVAHTREWYTRYDTEYAVPMVDLDRFEGKQSPTRSARSASDTCSCTHDGSIRQSPLGRW</sequence>
<gene>
    <name evidence="2" type="ORF">DCS_07299</name>
</gene>
<protein>
    <submittedName>
        <fullName evidence="2">Uncharacterized protein</fullName>
    </submittedName>
</protein>
<dbReference type="RefSeq" id="XP_040654688.1">
    <property type="nucleotide sequence ID" value="XM_040804584.1"/>
</dbReference>
<proteinExistence type="predicted"/>
<accession>A0A151GE22</accession>
<feature type="compositionally biased region" description="Polar residues" evidence="1">
    <location>
        <begin position="99"/>
        <end position="122"/>
    </location>
</feature>
<organism evidence="2 3">
    <name type="scientific">Drechmeria coniospora</name>
    <name type="common">Nematophagous fungus</name>
    <name type="synonym">Meria coniospora</name>
    <dbReference type="NCBI Taxonomy" id="98403"/>
    <lineage>
        <taxon>Eukaryota</taxon>
        <taxon>Fungi</taxon>
        <taxon>Dikarya</taxon>
        <taxon>Ascomycota</taxon>
        <taxon>Pezizomycotina</taxon>
        <taxon>Sordariomycetes</taxon>
        <taxon>Hypocreomycetidae</taxon>
        <taxon>Hypocreales</taxon>
        <taxon>Ophiocordycipitaceae</taxon>
        <taxon>Drechmeria</taxon>
    </lineage>
</organism>
<feature type="region of interest" description="Disordered" evidence="1">
    <location>
        <begin position="1"/>
        <end position="42"/>
    </location>
</feature>
<feature type="compositionally biased region" description="Acidic residues" evidence="1">
    <location>
        <begin position="1"/>
        <end position="11"/>
    </location>
</feature>
<name>A0A151GE22_DRECN</name>
<comment type="caution">
    <text evidence="2">The sequence shown here is derived from an EMBL/GenBank/DDBJ whole genome shotgun (WGS) entry which is preliminary data.</text>
</comment>
<dbReference type="GeneID" id="63719942"/>
<evidence type="ECO:0000313" key="2">
    <source>
        <dbReference type="EMBL" id="KYK55336.1"/>
    </source>
</evidence>
<feature type="compositionally biased region" description="Gly residues" evidence="1">
    <location>
        <begin position="15"/>
        <end position="35"/>
    </location>
</feature>
<dbReference type="AlphaFoldDB" id="A0A151GE22"/>